<evidence type="ECO:0000313" key="11">
    <source>
        <dbReference type="EMBL" id="AFK55170.1"/>
    </source>
</evidence>
<keyword evidence="7 8" id="KW-0342">GTP-binding</keyword>
<evidence type="ECO:0000256" key="2">
    <source>
        <dbReference type="ARBA" id="ARBA00005080"/>
    </source>
</evidence>
<dbReference type="eggNOG" id="COG0302">
    <property type="taxonomic scope" value="Bacteria"/>
</dbReference>
<feature type="region of interest" description="Disordered" evidence="9">
    <location>
        <begin position="10"/>
        <end position="34"/>
    </location>
</feature>
<evidence type="ECO:0000259" key="10">
    <source>
        <dbReference type="Pfam" id="PF01227"/>
    </source>
</evidence>
<comment type="similarity">
    <text evidence="3 8">Belongs to the GTP cyclohydrolase I family.</text>
</comment>
<dbReference type="Pfam" id="PF01227">
    <property type="entry name" value="GTP_cyclohydroI"/>
    <property type="match status" value="1"/>
</dbReference>
<comment type="pathway">
    <text evidence="2 8">Cofactor biosynthesis; 7,8-dihydroneopterin triphosphate biosynthesis; 7,8-dihydroneopterin triphosphate from GTP: step 1/1.</text>
</comment>
<dbReference type="NCBIfam" id="TIGR00063">
    <property type="entry name" value="folE"/>
    <property type="match status" value="1"/>
</dbReference>
<keyword evidence="8" id="KW-0862">Zinc</keyword>
<keyword evidence="8" id="KW-0547">Nucleotide-binding</keyword>
<comment type="subunit">
    <text evidence="8">Homopolymer.</text>
</comment>
<comment type="subunit">
    <text evidence="4">Toroid-shaped homodecamer, composed of two pentamers of five dimers.</text>
</comment>
<evidence type="ECO:0000313" key="12">
    <source>
        <dbReference type="Proteomes" id="UP000005258"/>
    </source>
</evidence>
<dbReference type="HAMAP" id="MF_00223">
    <property type="entry name" value="FolE"/>
    <property type="match status" value="1"/>
</dbReference>
<evidence type="ECO:0000256" key="5">
    <source>
        <dbReference type="ARBA" id="ARBA00022563"/>
    </source>
</evidence>
<dbReference type="Gene3D" id="3.30.1130.10">
    <property type="match status" value="1"/>
</dbReference>
<dbReference type="PATRIC" id="fig|1110502.3.peg.3415"/>
<reference evidence="11 12" key="1">
    <citation type="journal article" date="2012" name="J. Am. Chem. Soc.">
        <title>Bacterial biosynthesis and maturation of the didemnin anti-cancer agents.</title>
        <authorList>
            <person name="Xu Y."/>
            <person name="Kersten R.D."/>
            <person name="Nam S.J."/>
            <person name="Lu L."/>
            <person name="Al-Suwailem A.M."/>
            <person name="Zheng H."/>
            <person name="Fenical W."/>
            <person name="Dorrestein P.C."/>
            <person name="Moore B.S."/>
            <person name="Qian P.Y."/>
        </authorList>
    </citation>
    <scope>NUCLEOTIDE SEQUENCE [LARGE SCALE GENOMIC DNA]</scope>
    <source>
        <strain evidence="11 12">KA081020-065</strain>
    </source>
</reference>
<evidence type="ECO:0000256" key="6">
    <source>
        <dbReference type="ARBA" id="ARBA00022801"/>
    </source>
</evidence>
<protein>
    <recommendedName>
        <fullName evidence="8">GTP cyclohydrolase 1</fullName>
        <ecNumber evidence="8">3.5.4.16</ecNumber>
    </recommendedName>
    <alternativeName>
        <fullName evidence="8">GTP cyclohydrolase I</fullName>
        <shortName evidence="8">GTP-CH-I</shortName>
    </alternativeName>
</protein>
<dbReference type="FunFam" id="3.30.1130.10:FF:000001">
    <property type="entry name" value="GTP cyclohydrolase 1"/>
    <property type="match status" value="1"/>
</dbReference>
<dbReference type="GO" id="GO:0003934">
    <property type="term" value="F:GTP cyclohydrolase I activity"/>
    <property type="evidence" value="ECO:0007669"/>
    <property type="project" value="UniProtKB-UniRule"/>
</dbReference>
<dbReference type="FunFam" id="1.10.286.10:FF:000001">
    <property type="entry name" value="GTP cyclohydrolase 1"/>
    <property type="match status" value="1"/>
</dbReference>
<dbReference type="InterPro" id="IPR043134">
    <property type="entry name" value="GTP-CH-I_N"/>
</dbReference>
<evidence type="ECO:0000256" key="9">
    <source>
        <dbReference type="SAM" id="MobiDB-lite"/>
    </source>
</evidence>
<evidence type="ECO:0000256" key="1">
    <source>
        <dbReference type="ARBA" id="ARBA00001052"/>
    </source>
</evidence>
<dbReference type="GO" id="GO:0046654">
    <property type="term" value="P:tetrahydrofolate biosynthetic process"/>
    <property type="evidence" value="ECO:0007669"/>
    <property type="project" value="UniProtKB-UniRule"/>
</dbReference>
<dbReference type="PROSITE" id="PS00860">
    <property type="entry name" value="GTP_CYCLOHYDROL_1_2"/>
    <property type="match status" value="1"/>
</dbReference>
<evidence type="ECO:0000256" key="3">
    <source>
        <dbReference type="ARBA" id="ARBA00008085"/>
    </source>
</evidence>
<dbReference type="GO" id="GO:0008270">
    <property type="term" value="F:zinc ion binding"/>
    <property type="evidence" value="ECO:0007669"/>
    <property type="project" value="UniProtKB-UniRule"/>
</dbReference>
<dbReference type="STRING" id="1110502.TMO_3332"/>
<dbReference type="HOGENOM" id="CLU_049768_3_1_5"/>
<feature type="binding site" evidence="8">
    <location>
        <position position="179"/>
    </location>
    <ligand>
        <name>Zn(2+)</name>
        <dbReference type="ChEBI" id="CHEBI:29105"/>
    </ligand>
</feature>
<dbReference type="UniPathway" id="UPA00848">
    <property type="reaction ID" value="UER00151"/>
</dbReference>
<dbReference type="PANTHER" id="PTHR11109:SF7">
    <property type="entry name" value="GTP CYCLOHYDROLASE 1"/>
    <property type="match status" value="1"/>
</dbReference>
<dbReference type="NCBIfam" id="NF006826">
    <property type="entry name" value="PRK09347.1-3"/>
    <property type="match status" value="1"/>
</dbReference>
<dbReference type="GO" id="GO:0006730">
    <property type="term" value="P:one-carbon metabolic process"/>
    <property type="evidence" value="ECO:0007669"/>
    <property type="project" value="UniProtKB-UniRule"/>
</dbReference>
<dbReference type="PANTHER" id="PTHR11109">
    <property type="entry name" value="GTP CYCLOHYDROLASE I"/>
    <property type="match status" value="1"/>
</dbReference>
<dbReference type="EMBL" id="CP003236">
    <property type="protein sequence ID" value="AFK55170.1"/>
    <property type="molecule type" value="Genomic_DNA"/>
</dbReference>
<gene>
    <name evidence="8 11" type="primary">folE</name>
    <name evidence="11" type="ordered locus">TMO_3332</name>
</gene>
<accession>I3TQY2</accession>
<keyword evidence="8" id="KW-0479">Metal-binding</keyword>
<feature type="binding site" evidence="8">
    <location>
        <position position="111"/>
    </location>
    <ligand>
        <name>Zn(2+)</name>
        <dbReference type="ChEBI" id="CHEBI:29105"/>
    </ligand>
</feature>
<evidence type="ECO:0000256" key="8">
    <source>
        <dbReference type="HAMAP-Rule" id="MF_00223"/>
    </source>
</evidence>
<dbReference type="EC" id="3.5.4.16" evidence="8"/>
<dbReference type="InterPro" id="IPR018234">
    <property type="entry name" value="GTP_CycHdrlase_I_CS"/>
</dbReference>
<sequence length="221" mass="24388">MTRENVVAVRMGGPAEVGASEAPKAAAPEGRPSRAEAEAAVRTLIRWAGDDPDREGLLSTPDRVVRSYEEFFAGYVQDPVEILQRTFEETDGYDEVVALRGIRIESYCEHHMVPIIGVAHVAYLPRSRVVGISKLARVVEAFSKRLQIQEKLTSQIANAIEEVLQPKGVAVVIEAEHQCMSTRGVHKPGVSMVTSRMLGEFRHNPTLRREFLTLIGNPAGF</sequence>
<dbReference type="KEGG" id="tmo:TMO_3332"/>
<feature type="binding site" evidence="8">
    <location>
        <position position="108"/>
    </location>
    <ligand>
        <name>Zn(2+)</name>
        <dbReference type="ChEBI" id="CHEBI:29105"/>
    </ligand>
</feature>
<dbReference type="PROSITE" id="PS00859">
    <property type="entry name" value="GTP_CYCLOHYDROL_1_1"/>
    <property type="match status" value="1"/>
</dbReference>
<dbReference type="Gene3D" id="1.10.286.10">
    <property type="match status" value="1"/>
</dbReference>
<organism evidence="11 12">
    <name type="scientific">Tistrella mobilis (strain KA081020-065)</name>
    <dbReference type="NCBI Taxonomy" id="1110502"/>
    <lineage>
        <taxon>Bacteria</taxon>
        <taxon>Pseudomonadati</taxon>
        <taxon>Pseudomonadota</taxon>
        <taxon>Alphaproteobacteria</taxon>
        <taxon>Geminicoccales</taxon>
        <taxon>Geminicoccaceae</taxon>
        <taxon>Tistrella</taxon>
    </lineage>
</organism>
<keyword evidence="5 8" id="KW-0554">One-carbon metabolism</keyword>
<dbReference type="GO" id="GO:0005525">
    <property type="term" value="F:GTP binding"/>
    <property type="evidence" value="ECO:0007669"/>
    <property type="project" value="UniProtKB-KW"/>
</dbReference>
<feature type="domain" description="GTP cyclohydrolase I" evidence="10">
    <location>
        <begin position="38"/>
        <end position="215"/>
    </location>
</feature>
<dbReference type="GO" id="GO:0006729">
    <property type="term" value="P:tetrahydrobiopterin biosynthetic process"/>
    <property type="evidence" value="ECO:0007669"/>
    <property type="project" value="TreeGrafter"/>
</dbReference>
<name>I3TQY2_TISMK</name>
<keyword evidence="12" id="KW-1185">Reference proteome</keyword>
<comment type="catalytic activity">
    <reaction evidence="1 8">
        <text>GTP + H2O = 7,8-dihydroneopterin 3'-triphosphate + formate + H(+)</text>
        <dbReference type="Rhea" id="RHEA:17473"/>
        <dbReference type="ChEBI" id="CHEBI:15377"/>
        <dbReference type="ChEBI" id="CHEBI:15378"/>
        <dbReference type="ChEBI" id="CHEBI:15740"/>
        <dbReference type="ChEBI" id="CHEBI:37565"/>
        <dbReference type="ChEBI" id="CHEBI:58462"/>
        <dbReference type="EC" id="3.5.4.16"/>
    </reaction>
</comment>
<dbReference type="InterPro" id="IPR043133">
    <property type="entry name" value="GTP-CH-I_C/QueF"/>
</dbReference>
<evidence type="ECO:0000256" key="4">
    <source>
        <dbReference type="ARBA" id="ARBA00011857"/>
    </source>
</evidence>
<keyword evidence="6 8" id="KW-0378">Hydrolase</keyword>
<dbReference type="SUPFAM" id="SSF55620">
    <property type="entry name" value="Tetrahydrobiopterin biosynthesis enzymes-like"/>
    <property type="match status" value="1"/>
</dbReference>
<dbReference type="AlphaFoldDB" id="I3TQY2"/>
<dbReference type="InterPro" id="IPR020602">
    <property type="entry name" value="GTP_CycHdrlase_I_dom"/>
</dbReference>
<proteinExistence type="inferred from homology"/>
<evidence type="ECO:0000256" key="7">
    <source>
        <dbReference type="ARBA" id="ARBA00023134"/>
    </source>
</evidence>
<dbReference type="InterPro" id="IPR001474">
    <property type="entry name" value="GTP_CycHdrlase_I"/>
</dbReference>
<dbReference type="NCBIfam" id="NF006825">
    <property type="entry name" value="PRK09347.1-2"/>
    <property type="match status" value="1"/>
</dbReference>
<dbReference type="GO" id="GO:0005737">
    <property type="term" value="C:cytoplasm"/>
    <property type="evidence" value="ECO:0007669"/>
    <property type="project" value="TreeGrafter"/>
</dbReference>
<dbReference type="Proteomes" id="UP000005258">
    <property type="component" value="Chromosome"/>
</dbReference>